<dbReference type="EMBL" id="PQWB01000085">
    <property type="protein sequence ID" value="POZ60943.1"/>
    <property type="molecule type" value="Genomic_DNA"/>
</dbReference>
<accession>A0A2S5DCX0</accession>
<sequence length="79" mass="8788">MTPEQQWVQDGYLSDYEISYVCGFIEGYLRAVRRVALAMVKADMDRALILKCTELSEKELDRLVLESGGLSQSLSGPSG</sequence>
<evidence type="ECO:0000313" key="2">
    <source>
        <dbReference type="Proteomes" id="UP000237082"/>
    </source>
</evidence>
<evidence type="ECO:0000313" key="1">
    <source>
        <dbReference type="EMBL" id="POZ60943.1"/>
    </source>
</evidence>
<name>A0A2S5DCX0_9NEIS</name>
<reference evidence="2" key="1">
    <citation type="submission" date="2018-02" db="EMBL/GenBank/DDBJ databases">
        <authorList>
            <person name="O'Hara-Hanley K."/>
            <person name="Soby S."/>
        </authorList>
    </citation>
    <scope>NUCLEOTIDE SEQUENCE [LARGE SCALE GENOMIC DNA]</scope>
    <source>
        <strain evidence="2">MWU14-2602</strain>
    </source>
</reference>
<protein>
    <submittedName>
        <fullName evidence="1">Uncharacterized protein</fullName>
    </submittedName>
</protein>
<organism evidence="1 2">
    <name type="scientific">Chromobacterium alticapitis</name>
    <dbReference type="NCBI Taxonomy" id="2073169"/>
    <lineage>
        <taxon>Bacteria</taxon>
        <taxon>Pseudomonadati</taxon>
        <taxon>Pseudomonadota</taxon>
        <taxon>Betaproteobacteria</taxon>
        <taxon>Neisseriales</taxon>
        <taxon>Chromobacteriaceae</taxon>
        <taxon>Chromobacterium</taxon>
    </lineage>
</organism>
<dbReference type="Proteomes" id="UP000237082">
    <property type="component" value="Unassembled WGS sequence"/>
</dbReference>
<proteinExistence type="predicted"/>
<dbReference type="AlphaFoldDB" id="A0A2S5DCX0"/>
<keyword evidence="2" id="KW-1185">Reference proteome</keyword>
<gene>
    <name evidence="1" type="ORF">C2I19_16235</name>
</gene>
<comment type="caution">
    <text evidence="1">The sequence shown here is derived from an EMBL/GenBank/DDBJ whole genome shotgun (WGS) entry which is preliminary data.</text>
</comment>
<dbReference type="RefSeq" id="WP_103903706.1">
    <property type="nucleotide sequence ID" value="NZ_PQWB01000085.1"/>
</dbReference>